<name>E2BTL9_HARSA</name>
<accession>E2BTL9</accession>
<dbReference type="AlphaFoldDB" id="E2BTL9"/>
<dbReference type="Proteomes" id="UP000008237">
    <property type="component" value="Unassembled WGS sequence"/>
</dbReference>
<gene>
    <name evidence="1" type="ORF">EAI_03483</name>
</gene>
<sequence>MATSNETHTIRIINVIALLCRKYSVSLAALHIIIKDESYEFNFAELAIAEELNNQLVKTETFVEMESFNFLNADQTINPSIPEPDDDFEDEDNVITISQDQDSEPGLAQVDVVMISNNDPDNITKSLHEVIQVKHRFSEDIPREKWKFAFRYWTRQDDRSKPIEISEEMIDKPVKRSARDVISKCDMFMGTNLQNVRNWARKIIAGRIRSAQLINKRVMKRFCEKRSRNEIVHDMIPRKWAIDVKNQIDPTIKFKA</sequence>
<evidence type="ECO:0000313" key="2">
    <source>
        <dbReference type="Proteomes" id="UP000008237"/>
    </source>
</evidence>
<evidence type="ECO:0000313" key="1">
    <source>
        <dbReference type="EMBL" id="EFN80959.1"/>
    </source>
</evidence>
<organism evidence="2">
    <name type="scientific">Harpegnathos saltator</name>
    <name type="common">Jerdon's jumping ant</name>
    <dbReference type="NCBI Taxonomy" id="610380"/>
    <lineage>
        <taxon>Eukaryota</taxon>
        <taxon>Metazoa</taxon>
        <taxon>Ecdysozoa</taxon>
        <taxon>Arthropoda</taxon>
        <taxon>Hexapoda</taxon>
        <taxon>Insecta</taxon>
        <taxon>Pterygota</taxon>
        <taxon>Neoptera</taxon>
        <taxon>Endopterygota</taxon>
        <taxon>Hymenoptera</taxon>
        <taxon>Apocrita</taxon>
        <taxon>Aculeata</taxon>
        <taxon>Formicoidea</taxon>
        <taxon>Formicidae</taxon>
        <taxon>Ponerinae</taxon>
        <taxon>Ponerini</taxon>
        <taxon>Harpegnathos</taxon>
    </lineage>
</organism>
<proteinExistence type="predicted"/>
<keyword evidence="2" id="KW-1185">Reference proteome</keyword>
<dbReference type="EMBL" id="GL450454">
    <property type="protein sequence ID" value="EFN80959.1"/>
    <property type="molecule type" value="Genomic_DNA"/>
</dbReference>
<reference evidence="1 2" key="1">
    <citation type="journal article" date="2010" name="Science">
        <title>Genomic comparison of the ants Camponotus floridanus and Harpegnathos saltator.</title>
        <authorList>
            <person name="Bonasio R."/>
            <person name="Zhang G."/>
            <person name="Ye C."/>
            <person name="Mutti N.S."/>
            <person name="Fang X."/>
            <person name="Qin N."/>
            <person name="Donahue G."/>
            <person name="Yang P."/>
            <person name="Li Q."/>
            <person name="Li C."/>
            <person name="Zhang P."/>
            <person name="Huang Z."/>
            <person name="Berger S.L."/>
            <person name="Reinberg D."/>
            <person name="Wang J."/>
            <person name="Liebig J."/>
        </authorList>
    </citation>
    <scope>NUCLEOTIDE SEQUENCE [LARGE SCALE GENOMIC DNA]</scope>
    <source>
        <strain evidence="1 2">R22 G/1</strain>
    </source>
</reference>
<protein>
    <submittedName>
        <fullName evidence="1">Uncharacterized protein</fullName>
    </submittedName>
</protein>
<dbReference type="InParanoid" id="E2BTL9"/>